<comment type="similarity">
    <text evidence="3">Belongs to the glycosyltransferase 2 family.</text>
</comment>
<evidence type="ECO:0000256" key="13">
    <source>
        <dbReference type="ARBA" id="ARBA00022989"/>
    </source>
</evidence>
<sequence length="1353" mass="150558">MILSYLQTIWPLERRSTPLPSNLDEWPTVDIYVPSYNESLDMVRDTLLAAQGIDYPPEKMRIYLLDDGRREEFRRFAEEAGVGYVTRTDNAHAKAGNLNHALGYTSGELITVFDADHVPTRGFLQATVGGFLEDSKLALVQTPHFFYSPDPFERNLSVGEEIPREGEMFYGPVQKGNDFWNATFFCGSCAVIRRSALEEIKGFAVETVTEDAHTALRLQRNGWNTRYLALPLAAGLATERLSLHIGQRMRWARGMSQILRLDNPLLGRGLQPMQRLCYLSAMLHFQFGLPRVIFLLAPLAYLLLGANVIASSAAMILVYAFPHLFHSVYLNSRINGRVRYSFWAEIYETVLAFSLIRPTLLTLISPKRGSFNVTDKGGILPEGLFDAKAVLPHLISIVLLFVGLFSGVIRLVWNDYFEIERGVMLLNIFWAGFSLIALFAAVAVARETRQRRSSVRVPVKIPVALIYPDGERSEAMTRNLSMGGAMVDIPLEQRRVGQPVQIELIGDGFRLRLDVEQRGANQRVLRFSFLSMGVDQRRLLVRTVMGRADAWLSEHQVAPDRPMRSLWDVIRAIYGLFSRSWQNKENLANGERFSRWGGRLLLVVFLLALSFVVTRTVFAQPLPSPGFDAEGNLQVVSPEQQPTTADAQQVEALRFDELSDGGLTLYGNQAIAGLDFPIRADRLVTTAQLRLSVRHSRTLYSTEGGLEVMLNGVSIGRLPFARTDELFFTAELPMDPTLLASDNVLTFRVLSEHGESCQGTLDDSLWVQVGASSVIETRTRRLPLASDLSVLPLPFFDPAIRTRVLLPVMFGTAPSDDTLRNAALLGSYYGGLSGFRGVRFAVFRDSFPDGDAIVLPEPDGRVAGMQLASVQGPELRMIDNPRNPTYKLLLVLGRTAEEQRIALMRLFDEQRPLRGERQLISADAPVVQGDGTPHWVDTQAPVSLSRLEGGEALRVEGVFPRVINLSFRATPDIFLWPGDRIPLNLDYRFPEGDWIDEQRSTLDVTLNGQYLGSLPMRQRGLMSKVRELLGESLRQERGVIELPPALIYGINRLTLYFNLHPRSSLDPCESGVPTQVISRVLPSSNIDMSQTYTFTELPNLAFFVGAGLPFTRQPGLEHSAVILDPSPDDDQLAALLTLMGRIGDATGNLASKVEIGRGEPGLSRFADRDLMVLADSQAQWLPALLSAGPLELRDDRFSMQPVAWWKHIAWLFDGDFDRRPSAAKRALDGAEHQRLLAAFSSPFTPGRSVVLFGVQPGVSLNALVDGLRQQSVASAITDDLALIDANLNVEAFHVADRYTQGSLPWYMLVRWYFGERPLLLIVAIGIALLACTPLIHSGLKARAARRLGGEKGK</sequence>
<dbReference type="SUPFAM" id="SSF141371">
    <property type="entry name" value="PilZ domain-like"/>
    <property type="match status" value="1"/>
</dbReference>
<keyword evidence="10 16" id="KW-0808">Transferase</keyword>
<dbReference type="PANTHER" id="PTHR43867">
    <property type="entry name" value="CELLULOSE SYNTHASE CATALYTIC SUBUNIT A [UDP-FORMING]"/>
    <property type="match status" value="1"/>
</dbReference>
<dbReference type="GO" id="GO:0016760">
    <property type="term" value="F:cellulose synthase (UDP-forming) activity"/>
    <property type="evidence" value="ECO:0007669"/>
    <property type="project" value="UniProtKB-EC"/>
</dbReference>
<protein>
    <recommendedName>
        <fullName evidence="5 16">Cellulose synthase catalytic subunit [UDP-forming]</fullName>
        <ecNumber evidence="4 16">2.4.1.12</ecNumber>
    </recommendedName>
</protein>
<feature type="transmembrane region" description="Helical" evidence="16">
    <location>
        <begin position="425"/>
        <end position="445"/>
    </location>
</feature>
<proteinExistence type="inferred from homology"/>
<dbReference type="Pfam" id="PF03170">
    <property type="entry name" value="BcsB"/>
    <property type="match status" value="1"/>
</dbReference>
<comment type="pathway">
    <text evidence="2 16">Glycan metabolism; bacterial cellulose biosynthesis.</text>
</comment>
<dbReference type="GO" id="GO:0005886">
    <property type="term" value="C:plasma membrane"/>
    <property type="evidence" value="ECO:0007669"/>
    <property type="project" value="UniProtKB-SubCell"/>
</dbReference>
<dbReference type="EC" id="2.4.1.12" evidence="4 16"/>
<comment type="function">
    <text evidence="16">Catalytic subunit of cellulose synthase. It polymerizes uridine 5'-diphosphate glucose to cellulose.</text>
</comment>
<evidence type="ECO:0000256" key="5">
    <source>
        <dbReference type="ARBA" id="ARBA00018714"/>
    </source>
</evidence>
<evidence type="ECO:0000256" key="2">
    <source>
        <dbReference type="ARBA" id="ARBA00005186"/>
    </source>
</evidence>
<feature type="transmembrane region" description="Helical" evidence="16">
    <location>
        <begin position="292"/>
        <end position="320"/>
    </location>
</feature>
<dbReference type="InterPro" id="IPR003919">
    <property type="entry name" value="Cell_synth_A"/>
</dbReference>
<dbReference type="Pfam" id="PF07238">
    <property type="entry name" value="PilZ"/>
    <property type="match status" value="1"/>
</dbReference>
<gene>
    <name evidence="19" type="ORF">A5892_17780</name>
</gene>
<dbReference type="Gene3D" id="2.40.10.220">
    <property type="entry name" value="predicted glycosyltransferase like domains"/>
    <property type="match status" value="1"/>
</dbReference>
<evidence type="ECO:0000256" key="16">
    <source>
        <dbReference type="RuleBase" id="RU365020"/>
    </source>
</evidence>
<dbReference type="Gene3D" id="2.60.120.260">
    <property type="entry name" value="Galactose-binding domain-like"/>
    <property type="match status" value="2"/>
</dbReference>
<evidence type="ECO:0000313" key="19">
    <source>
        <dbReference type="EMBL" id="ANF59084.1"/>
    </source>
</evidence>
<dbReference type="Gene3D" id="3.90.550.10">
    <property type="entry name" value="Spore Coat Polysaccharide Biosynthesis Protein SpsA, Chain A"/>
    <property type="match status" value="1"/>
</dbReference>
<evidence type="ECO:0000256" key="15">
    <source>
        <dbReference type="ARBA" id="ARBA00048682"/>
    </source>
</evidence>
<evidence type="ECO:0000256" key="14">
    <source>
        <dbReference type="ARBA" id="ARBA00023136"/>
    </source>
</evidence>
<keyword evidence="20" id="KW-1185">Reference proteome</keyword>
<keyword evidence="9 16" id="KW-0328">Glycosyltransferase</keyword>
<dbReference type="Proteomes" id="UP000077875">
    <property type="component" value="Chromosome"/>
</dbReference>
<dbReference type="CDD" id="cd06421">
    <property type="entry name" value="CESA_CelA_like"/>
    <property type="match status" value="1"/>
</dbReference>
<name>A0A172YIP6_9GAMM</name>
<dbReference type="SUPFAM" id="SSF53448">
    <property type="entry name" value="Nucleotide-diphospho-sugar transferases"/>
    <property type="match status" value="1"/>
</dbReference>
<dbReference type="InterPro" id="IPR009875">
    <property type="entry name" value="PilZ_domain"/>
</dbReference>
<dbReference type="GO" id="GO:0030244">
    <property type="term" value="P:cellulose biosynthetic process"/>
    <property type="evidence" value="ECO:0007669"/>
    <property type="project" value="UniProtKB-KW"/>
</dbReference>
<evidence type="ECO:0000256" key="3">
    <source>
        <dbReference type="ARBA" id="ARBA00006739"/>
    </source>
</evidence>
<dbReference type="PRINTS" id="PR01439">
    <property type="entry name" value="CELLSNTHASEA"/>
</dbReference>
<evidence type="ECO:0000256" key="10">
    <source>
        <dbReference type="ARBA" id="ARBA00022679"/>
    </source>
</evidence>
<evidence type="ECO:0000313" key="20">
    <source>
        <dbReference type="Proteomes" id="UP000077875"/>
    </source>
</evidence>
<evidence type="ECO:0000259" key="18">
    <source>
        <dbReference type="Pfam" id="PF07238"/>
    </source>
</evidence>
<evidence type="ECO:0000256" key="7">
    <source>
        <dbReference type="ARBA" id="ARBA00022519"/>
    </source>
</evidence>
<dbReference type="Pfam" id="PF00535">
    <property type="entry name" value="Glycos_transf_2"/>
    <property type="match status" value="1"/>
</dbReference>
<keyword evidence="11 16" id="KW-0812">Transmembrane</keyword>
<dbReference type="InterPro" id="IPR050321">
    <property type="entry name" value="Glycosyltr_2/OpgH_subfam"/>
</dbReference>
<organism evidence="19 20">
    <name type="scientific">Halotalea alkalilenta</name>
    <dbReference type="NCBI Taxonomy" id="376489"/>
    <lineage>
        <taxon>Bacteria</taxon>
        <taxon>Pseudomonadati</taxon>
        <taxon>Pseudomonadota</taxon>
        <taxon>Gammaproteobacteria</taxon>
        <taxon>Oceanospirillales</taxon>
        <taxon>Halomonadaceae</taxon>
        <taxon>Halotalea</taxon>
    </lineage>
</organism>
<feature type="transmembrane region" description="Helical" evidence="16">
    <location>
        <begin position="394"/>
        <end position="413"/>
    </location>
</feature>
<evidence type="ECO:0000256" key="11">
    <source>
        <dbReference type="ARBA" id="ARBA00022692"/>
    </source>
</evidence>
<dbReference type="NCBIfam" id="TIGR03030">
    <property type="entry name" value="CelA"/>
    <property type="match status" value="1"/>
</dbReference>
<keyword evidence="7 16" id="KW-0997">Cell inner membrane</keyword>
<feature type="domain" description="Glycosyltransferase 2-like" evidence="17">
    <location>
        <begin position="31"/>
        <end position="200"/>
    </location>
</feature>
<dbReference type="GO" id="GO:0035438">
    <property type="term" value="F:cyclic-di-GMP binding"/>
    <property type="evidence" value="ECO:0007669"/>
    <property type="project" value="InterPro"/>
</dbReference>
<comment type="cofactor">
    <cofactor evidence="16">
        <name>Mg(2+)</name>
        <dbReference type="ChEBI" id="CHEBI:18420"/>
    </cofactor>
</comment>
<feature type="domain" description="PilZ" evidence="18">
    <location>
        <begin position="450"/>
        <end position="544"/>
    </location>
</feature>
<reference evidence="19 20" key="1">
    <citation type="submission" date="2016-04" db="EMBL/GenBank/DDBJ databases">
        <title>Complete Genome Sequence of Halotalea alkalilenta IHB B 13600.</title>
        <authorList>
            <person name="Swarnkar M.K."/>
            <person name="Sharma A."/>
            <person name="Kaushal K."/>
            <person name="Soni R."/>
            <person name="Rana S."/>
            <person name="Singh A.K."/>
            <person name="Gulati A."/>
        </authorList>
    </citation>
    <scope>NUCLEOTIDE SEQUENCE [LARGE SCALE GENOMIC DNA]</scope>
    <source>
        <strain evidence="19 20">IHB B 13600</strain>
    </source>
</reference>
<dbReference type="PANTHER" id="PTHR43867:SF2">
    <property type="entry name" value="CELLULOSE SYNTHASE CATALYTIC SUBUNIT A [UDP-FORMING]"/>
    <property type="match status" value="1"/>
</dbReference>
<dbReference type="STRING" id="376489.A5892_17780"/>
<feature type="transmembrane region" description="Helical" evidence="16">
    <location>
        <begin position="600"/>
        <end position="618"/>
    </location>
</feature>
<dbReference type="InterPro" id="IPR029044">
    <property type="entry name" value="Nucleotide-diphossugar_trans"/>
</dbReference>
<dbReference type="EMBL" id="CP015243">
    <property type="protein sequence ID" value="ANF59084.1"/>
    <property type="molecule type" value="Genomic_DNA"/>
</dbReference>
<comment type="catalytic activity">
    <reaction evidence="15 16">
        <text>[(1-&gt;4)-beta-D-glucosyl](n) + UDP-alpha-D-glucose = [(1-&gt;4)-beta-D-glucosyl](n+1) + UDP + H(+)</text>
        <dbReference type="Rhea" id="RHEA:19929"/>
        <dbReference type="Rhea" id="RHEA-COMP:10033"/>
        <dbReference type="Rhea" id="RHEA-COMP:10034"/>
        <dbReference type="ChEBI" id="CHEBI:15378"/>
        <dbReference type="ChEBI" id="CHEBI:18246"/>
        <dbReference type="ChEBI" id="CHEBI:58223"/>
        <dbReference type="ChEBI" id="CHEBI:58885"/>
        <dbReference type="EC" id="2.4.1.12"/>
    </reaction>
</comment>
<keyword evidence="8 16" id="KW-0973">c-di-GMP</keyword>
<evidence type="ECO:0000256" key="12">
    <source>
        <dbReference type="ARBA" id="ARBA00022916"/>
    </source>
</evidence>
<dbReference type="InterPro" id="IPR001173">
    <property type="entry name" value="Glyco_trans_2-like"/>
</dbReference>
<evidence type="ECO:0000256" key="1">
    <source>
        <dbReference type="ARBA" id="ARBA00004429"/>
    </source>
</evidence>
<evidence type="ECO:0000256" key="8">
    <source>
        <dbReference type="ARBA" id="ARBA00022636"/>
    </source>
</evidence>
<accession>A0A172YIP6</accession>
<dbReference type="KEGG" id="haa:A5892_17780"/>
<evidence type="ECO:0000256" key="9">
    <source>
        <dbReference type="ARBA" id="ARBA00022676"/>
    </source>
</evidence>
<keyword evidence="14 16" id="KW-0472">Membrane</keyword>
<evidence type="ECO:0000256" key="6">
    <source>
        <dbReference type="ARBA" id="ARBA00022475"/>
    </source>
</evidence>
<evidence type="ECO:0000259" key="17">
    <source>
        <dbReference type="Pfam" id="PF00535"/>
    </source>
</evidence>
<dbReference type="GO" id="GO:0006011">
    <property type="term" value="P:UDP-alpha-D-glucose metabolic process"/>
    <property type="evidence" value="ECO:0007669"/>
    <property type="project" value="InterPro"/>
</dbReference>
<feature type="transmembrane region" description="Helical" evidence="16">
    <location>
        <begin position="1318"/>
        <end position="1336"/>
    </location>
</feature>
<keyword evidence="13 16" id="KW-1133">Transmembrane helix</keyword>
<evidence type="ECO:0000256" key="4">
    <source>
        <dbReference type="ARBA" id="ARBA00012539"/>
    </source>
</evidence>
<dbReference type="RefSeq" id="WP_263281387.1">
    <property type="nucleotide sequence ID" value="NZ_CP015243.1"/>
</dbReference>
<comment type="subcellular location">
    <subcellularLocation>
        <location evidence="1">Cell inner membrane</location>
        <topology evidence="1">Multi-pass membrane protein</topology>
    </subcellularLocation>
</comment>
<dbReference type="InterPro" id="IPR018513">
    <property type="entry name" value="Cell_synthase_bac"/>
</dbReference>
<keyword evidence="12 16" id="KW-0135">Cellulose biosynthesis</keyword>
<keyword evidence="6 16" id="KW-1003">Cell membrane</keyword>
<dbReference type="UniPathway" id="UPA00694"/>
<comment type="caution">
    <text evidence="16">Lacks conserved residue(s) required for the propagation of feature annotation.</text>
</comment>